<dbReference type="STRING" id="1036779.SAMN04515666_103326"/>
<feature type="transmembrane region" description="Helical" evidence="1">
    <location>
        <begin position="33"/>
        <end position="51"/>
    </location>
</feature>
<protein>
    <submittedName>
        <fullName evidence="2">Uncharacterized protein</fullName>
    </submittedName>
</protein>
<dbReference type="Proteomes" id="UP000199664">
    <property type="component" value="Unassembled WGS sequence"/>
</dbReference>
<keyword evidence="1" id="KW-1133">Transmembrane helix</keyword>
<feature type="transmembrane region" description="Helical" evidence="1">
    <location>
        <begin position="99"/>
        <end position="122"/>
    </location>
</feature>
<keyword evidence="1" id="KW-0812">Transmembrane</keyword>
<evidence type="ECO:0000256" key="1">
    <source>
        <dbReference type="SAM" id="Phobius"/>
    </source>
</evidence>
<dbReference type="AlphaFoldDB" id="A0A1H7P104"/>
<proteinExistence type="predicted"/>
<evidence type="ECO:0000313" key="3">
    <source>
        <dbReference type="Proteomes" id="UP000199664"/>
    </source>
</evidence>
<accession>A0A1H7P104</accession>
<reference evidence="3" key="1">
    <citation type="submission" date="2016-10" db="EMBL/GenBank/DDBJ databases">
        <authorList>
            <person name="Varghese N."/>
            <person name="Submissions S."/>
        </authorList>
    </citation>
    <scope>NUCLEOTIDE SEQUENCE [LARGE SCALE GENOMIC DNA]</scope>
    <source>
        <strain evidence="3">LMG 26383,CCUG 61248,R- 45681</strain>
    </source>
</reference>
<dbReference type="EMBL" id="FOAN01000003">
    <property type="protein sequence ID" value="SEL29306.1"/>
    <property type="molecule type" value="Genomic_DNA"/>
</dbReference>
<keyword evidence="3" id="KW-1185">Reference proteome</keyword>
<keyword evidence="1" id="KW-0472">Membrane</keyword>
<sequence length="136" mass="14425">MIAGEETHADAPVRPIEALAAPAVAGMGEGLRVLVRMLGYLLVAGGFVALLTDGARSIANSALRFTPLGETALTFLGERFRQLQPAVERNLHPMLWDPVLVHLLQVPTAAAGLLLGFLLLWLGAAPKSVIGIVTRR</sequence>
<gene>
    <name evidence="2" type="ORF">SAMN04515666_103326</name>
</gene>
<name>A0A1H7P104_9HYPH</name>
<organism evidence="2 3">
    <name type="scientific">Bosea lupini</name>
    <dbReference type="NCBI Taxonomy" id="1036779"/>
    <lineage>
        <taxon>Bacteria</taxon>
        <taxon>Pseudomonadati</taxon>
        <taxon>Pseudomonadota</taxon>
        <taxon>Alphaproteobacteria</taxon>
        <taxon>Hyphomicrobiales</taxon>
        <taxon>Boseaceae</taxon>
        <taxon>Bosea</taxon>
    </lineage>
</organism>
<evidence type="ECO:0000313" key="2">
    <source>
        <dbReference type="EMBL" id="SEL29306.1"/>
    </source>
</evidence>